<evidence type="ECO:0000259" key="10">
    <source>
        <dbReference type="Pfam" id="PF03727"/>
    </source>
</evidence>
<evidence type="ECO:0000256" key="8">
    <source>
        <dbReference type="RuleBase" id="RU362007"/>
    </source>
</evidence>
<dbReference type="RefSeq" id="XP_046113381.1">
    <property type="nucleotide sequence ID" value="XM_046266524.1"/>
</dbReference>
<dbReference type="InterPro" id="IPR022673">
    <property type="entry name" value="Hexokinase_C"/>
</dbReference>
<organism evidence="11 12">
    <name type="scientific">Emericellopsis atlantica</name>
    <dbReference type="NCBI Taxonomy" id="2614577"/>
    <lineage>
        <taxon>Eukaryota</taxon>
        <taxon>Fungi</taxon>
        <taxon>Dikarya</taxon>
        <taxon>Ascomycota</taxon>
        <taxon>Pezizomycotina</taxon>
        <taxon>Sordariomycetes</taxon>
        <taxon>Hypocreomycetidae</taxon>
        <taxon>Hypocreales</taxon>
        <taxon>Bionectriaceae</taxon>
        <taxon>Emericellopsis</taxon>
    </lineage>
</organism>
<keyword evidence="7 8" id="KW-0324">Glycolysis</keyword>
<accession>A0A9P7ZCU4</accession>
<name>A0A9P7ZCU4_9HYPO</name>
<keyword evidence="5 8" id="KW-0418">Kinase</keyword>
<feature type="domain" description="Hexokinase C-terminal" evidence="10">
    <location>
        <begin position="244"/>
        <end position="430"/>
    </location>
</feature>
<evidence type="ECO:0000313" key="11">
    <source>
        <dbReference type="EMBL" id="KAG9249457.1"/>
    </source>
</evidence>
<evidence type="ECO:0000256" key="7">
    <source>
        <dbReference type="ARBA" id="ARBA00023152"/>
    </source>
</evidence>
<dbReference type="SUPFAM" id="SSF53067">
    <property type="entry name" value="Actin-like ATPase domain"/>
    <property type="match status" value="2"/>
</dbReference>
<dbReference type="PROSITE" id="PS51748">
    <property type="entry name" value="HEXOKINASE_2"/>
    <property type="match status" value="1"/>
</dbReference>
<dbReference type="PANTHER" id="PTHR19443:SF30">
    <property type="entry name" value="GLUCOKINASE-1-RELATED"/>
    <property type="match status" value="1"/>
</dbReference>
<evidence type="ECO:0000256" key="1">
    <source>
        <dbReference type="ARBA" id="ARBA00004888"/>
    </source>
</evidence>
<dbReference type="GeneID" id="70297427"/>
<dbReference type="GO" id="GO:0004340">
    <property type="term" value="F:glucokinase activity"/>
    <property type="evidence" value="ECO:0007669"/>
    <property type="project" value="TreeGrafter"/>
</dbReference>
<protein>
    <recommendedName>
        <fullName evidence="8">Phosphotransferase</fullName>
        <ecNumber evidence="8">2.7.1.-</ecNumber>
    </recommendedName>
</protein>
<proteinExistence type="inferred from homology"/>
<dbReference type="PANTHER" id="PTHR19443">
    <property type="entry name" value="HEXOKINASE"/>
    <property type="match status" value="1"/>
</dbReference>
<dbReference type="Gene3D" id="3.40.367.20">
    <property type="match status" value="2"/>
</dbReference>
<keyword evidence="4 8" id="KW-0547">Nucleotide-binding</keyword>
<dbReference type="GO" id="GO:0006006">
    <property type="term" value="P:glucose metabolic process"/>
    <property type="evidence" value="ECO:0007669"/>
    <property type="project" value="TreeGrafter"/>
</dbReference>
<dbReference type="EC" id="2.7.1.-" evidence="8"/>
<dbReference type="GO" id="GO:0005829">
    <property type="term" value="C:cytosol"/>
    <property type="evidence" value="ECO:0007669"/>
    <property type="project" value="TreeGrafter"/>
</dbReference>
<dbReference type="PRINTS" id="PR00475">
    <property type="entry name" value="HEXOKINASE"/>
</dbReference>
<dbReference type="Pfam" id="PF03727">
    <property type="entry name" value="Hexokinase_2"/>
    <property type="match status" value="2"/>
</dbReference>
<dbReference type="Gene3D" id="3.30.420.40">
    <property type="match status" value="1"/>
</dbReference>
<dbReference type="InterPro" id="IPR043129">
    <property type="entry name" value="ATPase_NBD"/>
</dbReference>
<evidence type="ECO:0000256" key="6">
    <source>
        <dbReference type="ARBA" id="ARBA00022840"/>
    </source>
</evidence>
<evidence type="ECO:0000256" key="5">
    <source>
        <dbReference type="ARBA" id="ARBA00022777"/>
    </source>
</evidence>
<dbReference type="GO" id="GO:0005739">
    <property type="term" value="C:mitochondrion"/>
    <property type="evidence" value="ECO:0007669"/>
    <property type="project" value="TreeGrafter"/>
</dbReference>
<keyword evidence="3 8" id="KW-0808">Transferase</keyword>
<dbReference type="InterPro" id="IPR022672">
    <property type="entry name" value="Hexokinase_N"/>
</dbReference>
<evidence type="ECO:0000313" key="12">
    <source>
        <dbReference type="Proteomes" id="UP000887229"/>
    </source>
</evidence>
<dbReference type="GO" id="GO:0006096">
    <property type="term" value="P:glycolytic process"/>
    <property type="evidence" value="ECO:0007669"/>
    <property type="project" value="UniProtKB-KW"/>
</dbReference>
<comment type="pathway">
    <text evidence="1">Carbohydrate degradation; glycolysis; D-glyceraldehyde 3-phosphate and glycerone phosphate from D-glucose: step 1/4.</text>
</comment>
<feature type="domain" description="Hexokinase N-terminal" evidence="9">
    <location>
        <begin position="23"/>
        <end position="234"/>
    </location>
</feature>
<comment type="caution">
    <text evidence="11">The sequence shown here is derived from an EMBL/GenBank/DDBJ whole genome shotgun (WGS) entry which is preliminary data.</text>
</comment>
<reference evidence="11" key="1">
    <citation type="journal article" date="2021" name="IMA Fungus">
        <title>Genomic characterization of three marine fungi, including Emericellopsis atlantica sp. nov. with signatures of a generalist lifestyle and marine biomass degradation.</title>
        <authorList>
            <person name="Hagestad O.C."/>
            <person name="Hou L."/>
            <person name="Andersen J.H."/>
            <person name="Hansen E.H."/>
            <person name="Altermark B."/>
            <person name="Li C."/>
            <person name="Kuhnert E."/>
            <person name="Cox R.J."/>
            <person name="Crous P.W."/>
            <person name="Spatafora J.W."/>
            <person name="Lail K."/>
            <person name="Amirebrahimi M."/>
            <person name="Lipzen A."/>
            <person name="Pangilinan J."/>
            <person name="Andreopoulos W."/>
            <person name="Hayes R.D."/>
            <person name="Ng V."/>
            <person name="Grigoriev I.V."/>
            <person name="Jackson S.A."/>
            <person name="Sutton T.D.S."/>
            <person name="Dobson A.D.W."/>
            <person name="Rama T."/>
        </authorList>
    </citation>
    <scope>NUCLEOTIDE SEQUENCE</scope>
    <source>
        <strain evidence="11">TS7</strain>
    </source>
</reference>
<gene>
    <name evidence="11" type="ORF">F5Z01DRAFT_715976</name>
</gene>
<dbReference type="GO" id="GO:0001678">
    <property type="term" value="P:intracellular glucose homeostasis"/>
    <property type="evidence" value="ECO:0007669"/>
    <property type="project" value="InterPro"/>
</dbReference>
<dbReference type="FunFam" id="3.30.420.40:FF:000034">
    <property type="entry name" value="Phosphotransferase"/>
    <property type="match status" value="1"/>
</dbReference>
<dbReference type="OrthoDB" id="419537at2759"/>
<dbReference type="EMBL" id="MU251308">
    <property type="protein sequence ID" value="KAG9249457.1"/>
    <property type="molecule type" value="Genomic_DNA"/>
</dbReference>
<feature type="domain" description="Hexokinase C-terminal" evidence="10">
    <location>
        <begin position="506"/>
        <end position="564"/>
    </location>
</feature>
<evidence type="ECO:0000259" key="9">
    <source>
        <dbReference type="Pfam" id="PF00349"/>
    </source>
</evidence>
<evidence type="ECO:0000256" key="4">
    <source>
        <dbReference type="ARBA" id="ARBA00022741"/>
    </source>
</evidence>
<dbReference type="GO" id="GO:0005536">
    <property type="term" value="F:D-glucose binding"/>
    <property type="evidence" value="ECO:0007669"/>
    <property type="project" value="InterPro"/>
</dbReference>
<keyword evidence="6 8" id="KW-0067">ATP-binding</keyword>
<dbReference type="GO" id="GO:0005524">
    <property type="term" value="F:ATP binding"/>
    <property type="evidence" value="ECO:0007669"/>
    <property type="project" value="UniProtKB-UniRule"/>
</dbReference>
<sequence>MSIAKLQSRADSLEHLDPMDRAKAVAREFHVSSETIETGTGHFVKQLSEGLLADGTTLLQVPSYVTNLPNGTEKGVCLAIDLGGTNLRVCSVELHGDSTHTLTQSKAAVPAALMTAKTYRDLFGFIARHTEAFMEEHMPGTLDSWRRIVKDGQVTDELRRQRLHPLGFTFSFTFDQHAIDKGRLMYWTKAFNIDDAVGRDPCAMLQEALDELHLPLLVTALVNDTVGTLAARAYASPGRSETLLGAIFGTGTNGAYVEKMTNIKKLHSQPGFADPGQAAFMVLNTEWGGFDKELSVLPTTKYDETLDRASVNPRDQHYEKRISGLYLGELLRRVILAEMQSPTPCFSLSAQSHSRLHIPYSIDSSFLSVIIGDQSPTLERAREEISKVLSVRQVSVSDAAALQVIAEAIGRRAARLSAIAIAGVVVQSGRLGSTTLMMGASQRMVLTRPSFLVRLWSDCRMALGAFVSCVHHSFHPERVKSDSVSQEASSDLSYNSDKGKEYVSQEMDIIDIGVDGSLFEFFPGFEGHIRTALREIPAIGPLGEERIQMGTAPDGSGVGAALIAWASRKP</sequence>
<dbReference type="Proteomes" id="UP000887229">
    <property type="component" value="Unassembled WGS sequence"/>
</dbReference>
<dbReference type="Pfam" id="PF00349">
    <property type="entry name" value="Hexokinase_1"/>
    <property type="match status" value="1"/>
</dbReference>
<dbReference type="InterPro" id="IPR001312">
    <property type="entry name" value="Hexokinase"/>
</dbReference>
<evidence type="ECO:0000256" key="2">
    <source>
        <dbReference type="ARBA" id="ARBA00009225"/>
    </source>
</evidence>
<keyword evidence="12" id="KW-1185">Reference proteome</keyword>
<comment type="similarity">
    <text evidence="2 8">Belongs to the hexokinase family.</text>
</comment>
<evidence type="ECO:0000256" key="3">
    <source>
        <dbReference type="ARBA" id="ARBA00022679"/>
    </source>
</evidence>
<dbReference type="AlphaFoldDB" id="A0A9P7ZCU4"/>
<dbReference type="GO" id="GO:0008865">
    <property type="term" value="F:fructokinase activity"/>
    <property type="evidence" value="ECO:0007669"/>
    <property type="project" value="TreeGrafter"/>
</dbReference>